<dbReference type="GO" id="GO:0035197">
    <property type="term" value="F:siRNA binding"/>
    <property type="evidence" value="ECO:0007669"/>
    <property type="project" value="TreeGrafter"/>
</dbReference>
<dbReference type="GO" id="GO:0005737">
    <property type="term" value="C:cytoplasm"/>
    <property type="evidence" value="ECO:0007669"/>
    <property type="project" value="TreeGrafter"/>
</dbReference>
<dbReference type="GO" id="GO:0070920">
    <property type="term" value="P:regulation of regulatory ncRNA processing"/>
    <property type="evidence" value="ECO:0007669"/>
    <property type="project" value="TreeGrafter"/>
</dbReference>
<dbReference type="GO" id="GO:0070578">
    <property type="term" value="C:RISC-loading complex"/>
    <property type="evidence" value="ECO:0007669"/>
    <property type="project" value="TreeGrafter"/>
</dbReference>
<dbReference type="SMART" id="SM00358">
    <property type="entry name" value="DSRM"/>
    <property type="match status" value="2"/>
</dbReference>
<dbReference type="PANTHER" id="PTHR46205:SF3">
    <property type="entry name" value="LOQUACIOUS, ISOFORM B"/>
    <property type="match status" value="1"/>
</dbReference>
<dbReference type="GO" id="GO:0030422">
    <property type="term" value="P:siRNA processing"/>
    <property type="evidence" value="ECO:0007669"/>
    <property type="project" value="TreeGrafter"/>
</dbReference>
<dbReference type="SUPFAM" id="SSF54768">
    <property type="entry name" value="dsRNA-binding domain-like"/>
    <property type="match status" value="2"/>
</dbReference>
<reference evidence="5" key="1">
    <citation type="submission" date="2018-12" db="EMBL/GenBank/DDBJ databases">
        <title>Tengunoibacter tsumagoiensis gen. nov., sp. nov., Dictyobacter kobayashii sp. nov., D. alpinus sp. nov., and D. joshuensis sp. nov. and description of Dictyobacteraceae fam. nov. within the order Ktedonobacterales isolated from Tengu-no-mugimeshi.</title>
        <authorList>
            <person name="Wang C.M."/>
            <person name="Zheng Y."/>
            <person name="Sakai Y."/>
            <person name="Toyoda A."/>
            <person name="Minakuchi Y."/>
            <person name="Abe K."/>
            <person name="Yokota A."/>
            <person name="Yabe S."/>
        </authorList>
    </citation>
    <scope>NUCLEOTIDE SEQUENCE [LARGE SCALE GENOMIC DNA]</scope>
    <source>
        <strain evidence="5">Uno3</strain>
    </source>
</reference>
<dbReference type="CDD" id="cd00048">
    <property type="entry name" value="DSRM_SF"/>
    <property type="match status" value="1"/>
</dbReference>
<dbReference type="PANTHER" id="PTHR46205">
    <property type="entry name" value="LOQUACIOUS, ISOFORM B"/>
    <property type="match status" value="1"/>
</dbReference>
<dbReference type="EMBL" id="BIFR01000002">
    <property type="protein sequence ID" value="GCE14632.1"/>
    <property type="molecule type" value="Genomic_DNA"/>
</dbReference>
<dbReference type="InterPro" id="IPR014720">
    <property type="entry name" value="dsRBD_dom"/>
</dbReference>
<feature type="domain" description="DRBM" evidence="3">
    <location>
        <begin position="246"/>
        <end position="318"/>
    </location>
</feature>
<dbReference type="PROSITE" id="PS50137">
    <property type="entry name" value="DS_RBD"/>
    <property type="match status" value="2"/>
</dbReference>
<dbReference type="GO" id="GO:0003725">
    <property type="term" value="F:double-stranded RNA binding"/>
    <property type="evidence" value="ECO:0007669"/>
    <property type="project" value="TreeGrafter"/>
</dbReference>
<organism evidence="4 5">
    <name type="scientific">Tengunoibacter tsumagoiensis</name>
    <dbReference type="NCBI Taxonomy" id="2014871"/>
    <lineage>
        <taxon>Bacteria</taxon>
        <taxon>Bacillati</taxon>
        <taxon>Chloroflexota</taxon>
        <taxon>Ktedonobacteria</taxon>
        <taxon>Ktedonobacterales</taxon>
        <taxon>Dictyobacteraceae</taxon>
        <taxon>Tengunoibacter</taxon>
    </lineage>
</organism>
<sequence length="318" mass="36091">MEIEKTGDNQNVFHDRGFYYELRRNIQERRLAEHITNCLNLIGDKVLERTNKTLLDLFHKHSANALIFLLAGVQYERWQAPSYYIKHHPGEDFQVIAITKKDDKVCQSIINSAPQKEQAKLLAAIDLFQRLMKDDLQIKTEEHLLVFEQEGWREDVPAQENAKGKLYELIAQRKGEVDYRTLQMINPIHRPLFLIECEIVVNNDTLIAKGLGLTKKEADHHAADQLLQALSQINTSLVRPSNSADNPISILNEMKQRGKIQAVSYTYNEQGTPQDRSFSCLCSVTTLQGTVMSTSGNEASKKAATRSAAQQMITALSL</sequence>
<gene>
    <name evidence="4" type="ORF">KTT_44910</name>
</gene>
<comment type="caution">
    <text evidence="4">The sequence shown here is derived from an EMBL/GenBank/DDBJ whole genome shotgun (WGS) entry which is preliminary data.</text>
</comment>
<dbReference type="RefSeq" id="WP_126582184.1">
    <property type="nucleotide sequence ID" value="NZ_BIFR01000002.1"/>
</dbReference>
<keyword evidence="1 2" id="KW-0694">RNA-binding</keyword>
<dbReference type="OrthoDB" id="9764149at2"/>
<evidence type="ECO:0000259" key="3">
    <source>
        <dbReference type="PROSITE" id="PS50137"/>
    </source>
</evidence>
<evidence type="ECO:0000256" key="1">
    <source>
        <dbReference type="ARBA" id="ARBA00022884"/>
    </source>
</evidence>
<protein>
    <recommendedName>
        <fullName evidence="3">DRBM domain-containing protein</fullName>
    </recommendedName>
</protein>
<accession>A0A402A677</accession>
<feature type="domain" description="DRBM" evidence="3">
    <location>
        <begin position="161"/>
        <end position="232"/>
    </location>
</feature>
<proteinExistence type="predicted"/>
<name>A0A402A677_9CHLR</name>
<dbReference type="Proteomes" id="UP000287352">
    <property type="component" value="Unassembled WGS sequence"/>
</dbReference>
<keyword evidence="5" id="KW-1185">Reference proteome</keyword>
<dbReference type="AlphaFoldDB" id="A0A402A677"/>
<dbReference type="Pfam" id="PF00035">
    <property type="entry name" value="dsrm"/>
    <property type="match status" value="2"/>
</dbReference>
<dbReference type="GO" id="GO:0016442">
    <property type="term" value="C:RISC complex"/>
    <property type="evidence" value="ECO:0007669"/>
    <property type="project" value="TreeGrafter"/>
</dbReference>
<evidence type="ECO:0000313" key="5">
    <source>
        <dbReference type="Proteomes" id="UP000287352"/>
    </source>
</evidence>
<dbReference type="InterPro" id="IPR051247">
    <property type="entry name" value="RLC_Component"/>
</dbReference>
<evidence type="ECO:0000313" key="4">
    <source>
        <dbReference type="EMBL" id="GCE14632.1"/>
    </source>
</evidence>
<dbReference type="Gene3D" id="3.30.160.20">
    <property type="match status" value="2"/>
</dbReference>
<evidence type="ECO:0000256" key="2">
    <source>
        <dbReference type="PROSITE-ProRule" id="PRU00266"/>
    </source>
</evidence>